<organism evidence="1 2">
    <name type="scientific">candidate division WWE3 bacterium RIFCSPLOWO2_01_FULL_37_15</name>
    <dbReference type="NCBI Taxonomy" id="1802622"/>
    <lineage>
        <taxon>Bacteria</taxon>
        <taxon>Katanobacteria</taxon>
    </lineage>
</organism>
<dbReference type="AlphaFoldDB" id="A0A1F4UTU0"/>
<dbReference type="InterPro" id="IPR027417">
    <property type="entry name" value="P-loop_NTPase"/>
</dbReference>
<sequence length="226" mass="25317">MNGSIIIFGSDQNSREKNGFEIAEKLGLSKSENNPDIKIVKTEDDKKSIGIDEIREVIKFLSNKPFSHKCKVVVITEAHYMTRESQNALLKILEEPPSYATLILLAKTEESVLPTVLSRCQKISLSRVASGFLDNETTKSVNTLSFLDLLNQNVGKRLEWASETSKKDKKEIIDLLEKLIGDGRGSLNKNENGVLSLINNLKKVKQDLENTNVNTKIALEYLVLNQ</sequence>
<evidence type="ECO:0000313" key="2">
    <source>
        <dbReference type="Proteomes" id="UP000177458"/>
    </source>
</evidence>
<dbReference type="Proteomes" id="UP000177458">
    <property type="component" value="Unassembled WGS sequence"/>
</dbReference>
<evidence type="ECO:0000313" key="1">
    <source>
        <dbReference type="EMBL" id="OGC48316.1"/>
    </source>
</evidence>
<dbReference type="InterPro" id="IPR050238">
    <property type="entry name" value="DNA_Rep/Repair_Clamp_Loader"/>
</dbReference>
<dbReference type="PANTHER" id="PTHR11669:SF8">
    <property type="entry name" value="DNA POLYMERASE III SUBUNIT DELTA"/>
    <property type="match status" value="1"/>
</dbReference>
<dbReference type="Gene3D" id="3.40.50.300">
    <property type="entry name" value="P-loop containing nucleotide triphosphate hydrolases"/>
    <property type="match status" value="1"/>
</dbReference>
<evidence type="ECO:0008006" key="3">
    <source>
        <dbReference type="Google" id="ProtNLM"/>
    </source>
</evidence>
<gene>
    <name evidence="1" type="ORF">A3A69_00430</name>
</gene>
<accession>A0A1F4UTU0</accession>
<name>A0A1F4UTU0_UNCKA</name>
<proteinExistence type="predicted"/>
<reference evidence="1 2" key="1">
    <citation type="journal article" date="2016" name="Nat. Commun.">
        <title>Thousands of microbial genomes shed light on interconnected biogeochemical processes in an aquifer system.</title>
        <authorList>
            <person name="Anantharaman K."/>
            <person name="Brown C.T."/>
            <person name="Hug L.A."/>
            <person name="Sharon I."/>
            <person name="Castelle C.J."/>
            <person name="Probst A.J."/>
            <person name="Thomas B.C."/>
            <person name="Singh A."/>
            <person name="Wilkins M.J."/>
            <person name="Karaoz U."/>
            <person name="Brodie E.L."/>
            <person name="Williams K.H."/>
            <person name="Hubbard S.S."/>
            <person name="Banfield J.F."/>
        </authorList>
    </citation>
    <scope>NUCLEOTIDE SEQUENCE [LARGE SCALE GENOMIC DNA]</scope>
</reference>
<dbReference type="SUPFAM" id="SSF52540">
    <property type="entry name" value="P-loop containing nucleoside triphosphate hydrolases"/>
    <property type="match status" value="1"/>
</dbReference>
<dbReference type="EMBL" id="MEVF01000042">
    <property type="protein sequence ID" value="OGC48316.1"/>
    <property type="molecule type" value="Genomic_DNA"/>
</dbReference>
<dbReference type="GO" id="GO:0006261">
    <property type="term" value="P:DNA-templated DNA replication"/>
    <property type="evidence" value="ECO:0007669"/>
    <property type="project" value="TreeGrafter"/>
</dbReference>
<comment type="caution">
    <text evidence="1">The sequence shown here is derived from an EMBL/GenBank/DDBJ whole genome shotgun (WGS) entry which is preliminary data.</text>
</comment>
<dbReference type="PANTHER" id="PTHR11669">
    <property type="entry name" value="REPLICATION FACTOR C / DNA POLYMERASE III GAMMA-TAU SUBUNIT"/>
    <property type="match status" value="1"/>
</dbReference>
<protein>
    <recommendedName>
        <fullName evidence="3">DNA polymerase III subunit delta</fullName>
    </recommendedName>
</protein>
<dbReference type="Pfam" id="PF13177">
    <property type="entry name" value="DNA_pol3_delta2"/>
    <property type="match status" value="1"/>
</dbReference>